<organism evidence="4 5">
    <name type="scientific">Polysphondylium violaceum</name>
    <dbReference type="NCBI Taxonomy" id="133409"/>
    <lineage>
        <taxon>Eukaryota</taxon>
        <taxon>Amoebozoa</taxon>
        <taxon>Evosea</taxon>
        <taxon>Eumycetozoa</taxon>
        <taxon>Dictyostelia</taxon>
        <taxon>Dictyosteliales</taxon>
        <taxon>Dictyosteliaceae</taxon>
        <taxon>Polysphondylium</taxon>
    </lineage>
</organism>
<comment type="caution">
    <text evidence="4">The sequence shown here is derived from an EMBL/GenBank/DDBJ whole genome shotgun (WGS) entry which is preliminary data.</text>
</comment>
<keyword evidence="1" id="KW-0245">EGF-like domain</keyword>
<dbReference type="PROSITE" id="PS50026">
    <property type="entry name" value="EGF_3"/>
    <property type="match status" value="1"/>
</dbReference>
<accession>A0A8J4PN24</accession>
<dbReference type="InterPro" id="IPR014756">
    <property type="entry name" value="Ig_E-set"/>
</dbReference>
<dbReference type="InterPro" id="IPR053331">
    <property type="entry name" value="EGF-like_comC"/>
</dbReference>
<dbReference type="Gene3D" id="2.60.40.10">
    <property type="entry name" value="Immunoglobulins"/>
    <property type="match status" value="4"/>
</dbReference>
<keyword evidence="2" id="KW-0472">Membrane</keyword>
<dbReference type="SUPFAM" id="SSF81296">
    <property type="entry name" value="E set domains"/>
    <property type="match status" value="4"/>
</dbReference>
<dbReference type="PANTHER" id="PTHR24032:SF16">
    <property type="entry name" value="EGF-LIKE DOMAIN-CONTAINING PROTEIN"/>
    <property type="match status" value="1"/>
</dbReference>
<name>A0A8J4PN24_9MYCE</name>
<dbReference type="Pfam" id="PF01833">
    <property type="entry name" value="TIG"/>
    <property type="match status" value="2"/>
</dbReference>
<dbReference type="OrthoDB" id="328123at2759"/>
<dbReference type="PANTHER" id="PTHR24032">
    <property type="entry name" value="EGF-LIKE DOMAIN-CONTAINING PROTEIN-RELATED-RELATED"/>
    <property type="match status" value="1"/>
</dbReference>
<keyword evidence="5" id="KW-1185">Reference proteome</keyword>
<reference evidence="4" key="1">
    <citation type="submission" date="2020-01" db="EMBL/GenBank/DDBJ databases">
        <title>Development of genomics and gene disruption for Polysphondylium violaceum indicates a role for the polyketide synthase stlB in stalk morphogenesis.</title>
        <authorList>
            <person name="Narita B."/>
            <person name="Kawabe Y."/>
            <person name="Kin K."/>
            <person name="Saito T."/>
            <person name="Gibbs R."/>
            <person name="Kuspa A."/>
            <person name="Muzny D."/>
            <person name="Queller D."/>
            <person name="Richards S."/>
            <person name="Strassman J."/>
            <person name="Sucgang R."/>
            <person name="Worley K."/>
            <person name="Schaap P."/>
        </authorList>
    </citation>
    <scope>NUCLEOTIDE SEQUENCE</scope>
    <source>
        <strain evidence="4">QSvi11</strain>
    </source>
</reference>
<evidence type="ECO:0000256" key="2">
    <source>
        <dbReference type="SAM" id="Phobius"/>
    </source>
</evidence>
<evidence type="ECO:0000259" key="3">
    <source>
        <dbReference type="PROSITE" id="PS50026"/>
    </source>
</evidence>
<dbReference type="Proteomes" id="UP000695562">
    <property type="component" value="Unassembled WGS sequence"/>
</dbReference>
<feature type="transmembrane region" description="Helical" evidence="2">
    <location>
        <begin position="1189"/>
        <end position="1213"/>
    </location>
</feature>
<dbReference type="AlphaFoldDB" id="A0A8J4PN24"/>
<keyword evidence="2" id="KW-0812">Transmembrane</keyword>
<dbReference type="SMART" id="SM00181">
    <property type="entry name" value="EGF"/>
    <property type="match status" value="4"/>
</dbReference>
<dbReference type="PROSITE" id="PS01186">
    <property type="entry name" value="EGF_2"/>
    <property type="match status" value="4"/>
</dbReference>
<dbReference type="EMBL" id="AJWJ01000510">
    <property type="protein sequence ID" value="KAF2070308.1"/>
    <property type="molecule type" value="Genomic_DNA"/>
</dbReference>
<dbReference type="InterPro" id="IPR000742">
    <property type="entry name" value="EGF"/>
</dbReference>
<comment type="caution">
    <text evidence="1">Lacks conserved residue(s) required for the propagation of feature annotation.</text>
</comment>
<feature type="disulfide bond" evidence="1">
    <location>
        <begin position="803"/>
        <end position="812"/>
    </location>
</feature>
<dbReference type="Gene3D" id="2.10.25.10">
    <property type="entry name" value="Laminin"/>
    <property type="match status" value="1"/>
</dbReference>
<feature type="domain" description="EGF-like" evidence="3">
    <location>
        <begin position="777"/>
        <end position="813"/>
    </location>
</feature>
<dbReference type="InterPro" id="IPR002909">
    <property type="entry name" value="IPT_dom"/>
</dbReference>
<dbReference type="InterPro" id="IPR013783">
    <property type="entry name" value="Ig-like_fold"/>
</dbReference>
<evidence type="ECO:0000313" key="4">
    <source>
        <dbReference type="EMBL" id="KAF2070308.1"/>
    </source>
</evidence>
<protein>
    <recommendedName>
        <fullName evidence="3">EGF-like domain-containing protein</fullName>
    </recommendedName>
</protein>
<gene>
    <name evidence="4" type="ORF">CYY_008376</name>
</gene>
<dbReference type="PROSITE" id="PS00022">
    <property type="entry name" value="EGF_1"/>
    <property type="match status" value="1"/>
</dbReference>
<evidence type="ECO:0000313" key="5">
    <source>
        <dbReference type="Proteomes" id="UP000695562"/>
    </source>
</evidence>
<dbReference type="Pfam" id="PF22933">
    <property type="entry name" value="ComC_SSD"/>
    <property type="match status" value="1"/>
</dbReference>
<keyword evidence="2" id="KW-1133">Transmembrane helix</keyword>
<dbReference type="InterPro" id="IPR054484">
    <property type="entry name" value="ComC_SSD"/>
</dbReference>
<sequence>MKVLKYDVFLFIFIIIGVVYSDPVITKVTPSLLVIDLMNEVTIVGTSFLTSPKVYCNNVLLGSSNTSPNLVVAKLDNVKSLPIPTGGIYNFQVIDATLTASALYPVSSIKLPTFSQVNTVAFLKTSSSTFSQTMADSIKIGYQTPQSQLLFNNASVVSYQVTYEMAKNGWYGFYDKDGQIIFGTTVTYNPVITNYEFEGTNLVVTGFAYANPMLVFINGYTCSIVSLTDTKITCTPASDFFVYSSTNTLNLPLQLLYNNGAKQTTILNGALVTIQSYTASGTLSLVNGDNNPAGLNSKLVGMNAGGISLQQYSDIMASFQIPDDAQCGDSYLTNADGAKVSNTILICPTPKVSSFFGFAKTSPKISFTGKFLSATKYGSMSSAIEIYYSFSNGSRLDCPSPAISVDNSFTYSFSCPNPVQVYDGVTVKVVAQNIANFKSEYSFPYPMFVFIDSITSAKYGTPTQVTIVGKNFNRSLNEVKIGNSVCTSAISSMDGRFITCLFNSDVELPDPSNNLLDVVVTTAEDSETASIFSYTCTAQCQHGSCQYKTNSCGCDAGWSGDSCEKVEPSITAITSTDFGVPNKVTITGTNFLNLNLQVTIGTSVCSNITVTQDLKTITCLFKSDIYSGGALTVTVTIDSTFTTSNAIFHYSNICPGGSNGEMCSGHGDCNTQTFTCKCDNGWSNQICSTIVPKISSISPIRYGTPDLVTIVGENFVNLNLQVKIGGSICSNVVISNDLTTITCLFQSNIPVNNDDETLDVNVNIDNQFMTTNKIFSYLKQCLNNGIVCSSHGICNQQTFTCDCYKGWSTSNCSMIYPTITSSTSIKQNSPGQITIVGTNFVNLNLQVMIGGSICGNVVVSSDLTTITCLFKSDVALIDNNIKNALEVFVSINSTFTTKNNVFIYTKPDQKCPTGSNGKVCSDQGTCNQQYTCDCFKGWESGDCSLQNTGVIVETPVVNENNTTSTIVTPSGIYYDVGVDMINELNSNGDIILSYSLKNTKWIYQSGQQKENFYSTELPNKSNLNVKLTINDKDERVYYNFAGDIIPILPKSIKYQIELYNWTFSSTQNNVEFIFKSGITESNNECEKETTTTTQSTDDSIRSIQITMNGETLVGLFSDRMILDGRPTYNKVNRLTTDQISKYQLDTTPVYTSISTSYFKNSVVVDPNFGVLVSSTPDECSNSKGGIASWKLAVIIVCTVVGASFIATLTWMLLKKNRAKILIMKNKMKSIRMSKK</sequence>
<dbReference type="CDD" id="cd00603">
    <property type="entry name" value="IPT_PCSR"/>
    <property type="match status" value="1"/>
</dbReference>
<proteinExistence type="predicted"/>
<keyword evidence="1" id="KW-1015">Disulfide bond</keyword>
<evidence type="ECO:0000256" key="1">
    <source>
        <dbReference type="PROSITE-ProRule" id="PRU00076"/>
    </source>
</evidence>